<dbReference type="InterPro" id="IPR010281">
    <property type="entry name" value="DUF885"/>
</dbReference>
<reference evidence="2 3" key="1">
    <citation type="submission" date="2021-02" db="EMBL/GenBank/DDBJ databases">
        <title>Niveibacterium changnyeongensis HC41.</title>
        <authorList>
            <person name="Kang M."/>
        </authorList>
    </citation>
    <scope>NUCLEOTIDE SEQUENCE [LARGE SCALE GENOMIC DNA]</scope>
    <source>
        <strain evidence="2 3">HC41</strain>
    </source>
</reference>
<dbReference type="PANTHER" id="PTHR33361:SF15">
    <property type="entry name" value="DUF885 FAMILY LIPOPROTEIN"/>
    <property type="match status" value="1"/>
</dbReference>
<dbReference type="RefSeq" id="WP_206254137.1">
    <property type="nucleotide sequence ID" value="NZ_CP071060.1"/>
</dbReference>
<keyword evidence="3" id="KW-1185">Reference proteome</keyword>
<gene>
    <name evidence="2" type="ORF">JY500_18690</name>
</gene>
<dbReference type="Pfam" id="PF05960">
    <property type="entry name" value="DUF885"/>
    <property type="match status" value="1"/>
</dbReference>
<dbReference type="EMBL" id="CP071060">
    <property type="protein sequence ID" value="QSI76461.1"/>
    <property type="molecule type" value="Genomic_DNA"/>
</dbReference>
<dbReference type="Proteomes" id="UP000663570">
    <property type="component" value="Chromosome"/>
</dbReference>
<proteinExistence type="predicted"/>
<name>A0ABX7M3Y7_9RHOO</name>
<feature type="signal peptide" evidence="1">
    <location>
        <begin position="1"/>
        <end position="27"/>
    </location>
</feature>
<dbReference type="PANTHER" id="PTHR33361">
    <property type="entry name" value="GLR0591 PROTEIN"/>
    <property type="match status" value="1"/>
</dbReference>
<evidence type="ECO:0000313" key="3">
    <source>
        <dbReference type="Proteomes" id="UP000663570"/>
    </source>
</evidence>
<keyword evidence="1" id="KW-0732">Signal</keyword>
<evidence type="ECO:0000313" key="2">
    <source>
        <dbReference type="EMBL" id="QSI76461.1"/>
    </source>
</evidence>
<evidence type="ECO:0000256" key="1">
    <source>
        <dbReference type="SAM" id="SignalP"/>
    </source>
</evidence>
<feature type="chain" id="PRO_5046444715" evidence="1">
    <location>
        <begin position="28"/>
        <end position="592"/>
    </location>
</feature>
<protein>
    <submittedName>
        <fullName evidence="2">DUF885 domain-containing protein</fullName>
    </submittedName>
</protein>
<accession>A0ABX7M3Y7</accession>
<sequence length="592" mass="67156">MKKPEMRHSVAAALIASLFAAAPPANADVAPVVPTNPVSRADASFDTFKQGFIDALLTQNPEWALQVGQYRDAQRLAIPDPAADLAFAQKWLGQLARHPVGQLSESNRVDRALIENQLRSIQWYRSQFRNLEWDPSEWNIGEGFSILLTRDYAPRDARLLAISARLAQVPAYYTAARHTVRRPTLEHTRLAIQQSQGVLDLLGVPLESAINDSTLDEARLAELRTRASLARQAVREWIAHLETMLPRLTRGEARSFRIGPALYARKFAYDIQTDLTPTQLYRAALTEKERLHAKMDALAATLWPKYFADTPLPATRLERISQLIGKLSERHVAAADFVDEVKRQIPQLEAWVRDHDLLTLDPDKPLQVRETPLHKRGVAGASIDAPGPFDPAATTWYNVDPLDNEPAAEQESTLREYNHWMLQILNIHEAVPGHYAQLVYANRSPSLVKSLLGNGAMIEGWAVYAERMMLESGWGNHEPEMELIYAKWALRVVCNTILDYSVHTLGMTEAQAMRLLRDEAFQQEAEAQEKWRRVQLTQVQLTSYYSGFASIYALREDLRRREGEAFNLKAFHERFLSFGSAPVKYIRQMMLH</sequence>
<organism evidence="2 3">
    <name type="scientific">Niveibacterium microcysteis</name>
    <dbReference type="NCBI Taxonomy" id="2811415"/>
    <lineage>
        <taxon>Bacteria</taxon>
        <taxon>Pseudomonadati</taxon>
        <taxon>Pseudomonadota</taxon>
        <taxon>Betaproteobacteria</taxon>
        <taxon>Rhodocyclales</taxon>
        <taxon>Rhodocyclaceae</taxon>
        <taxon>Niveibacterium</taxon>
    </lineage>
</organism>